<sequence>MGGITPLSRLEAGPTWTRVAPWAVFPPQCSFLDRIDILESLVLLVSRKGRVADAWSEARLEVWIWFGPQDVDGLSLLAISVFFSLASGLGGLFRTAISRYDDMLCPGCRSCMKWTCGLAGHFDPFPHVEFDGIPCADGICLTSGAVDQELLLDSVPGEDGQILWLIGSMMFFLRLMQVASWIYASIE</sequence>
<keyword evidence="1" id="KW-1133">Transmembrane helix</keyword>
<reference evidence="2" key="1">
    <citation type="submission" date="2023-05" db="EMBL/GenBank/DDBJ databases">
        <title>Nepenthes gracilis genome sequencing.</title>
        <authorList>
            <person name="Fukushima K."/>
        </authorList>
    </citation>
    <scope>NUCLEOTIDE SEQUENCE</scope>
    <source>
        <strain evidence="2">SING2019-196</strain>
    </source>
</reference>
<gene>
    <name evidence="2" type="ORF">Nepgr_021648</name>
</gene>
<accession>A0AAD3SZ51</accession>
<keyword evidence="1" id="KW-0472">Membrane</keyword>
<protein>
    <submittedName>
        <fullName evidence="2">Uncharacterized protein</fullName>
    </submittedName>
</protein>
<dbReference type="AlphaFoldDB" id="A0AAD3SZ51"/>
<dbReference type="Proteomes" id="UP001279734">
    <property type="component" value="Unassembled WGS sequence"/>
</dbReference>
<organism evidence="2 3">
    <name type="scientific">Nepenthes gracilis</name>
    <name type="common">Slender pitcher plant</name>
    <dbReference type="NCBI Taxonomy" id="150966"/>
    <lineage>
        <taxon>Eukaryota</taxon>
        <taxon>Viridiplantae</taxon>
        <taxon>Streptophyta</taxon>
        <taxon>Embryophyta</taxon>
        <taxon>Tracheophyta</taxon>
        <taxon>Spermatophyta</taxon>
        <taxon>Magnoliopsida</taxon>
        <taxon>eudicotyledons</taxon>
        <taxon>Gunneridae</taxon>
        <taxon>Pentapetalae</taxon>
        <taxon>Caryophyllales</taxon>
        <taxon>Nepenthaceae</taxon>
        <taxon>Nepenthes</taxon>
    </lineage>
</organism>
<comment type="caution">
    <text evidence="2">The sequence shown here is derived from an EMBL/GenBank/DDBJ whole genome shotgun (WGS) entry which is preliminary data.</text>
</comment>
<dbReference type="EMBL" id="BSYO01000021">
    <property type="protein sequence ID" value="GMH19807.1"/>
    <property type="molecule type" value="Genomic_DNA"/>
</dbReference>
<evidence type="ECO:0000313" key="2">
    <source>
        <dbReference type="EMBL" id="GMH19807.1"/>
    </source>
</evidence>
<feature type="transmembrane region" description="Helical" evidence="1">
    <location>
        <begin position="73"/>
        <end position="93"/>
    </location>
</feature>
<proteinExistence type="predicted"/>
<evidence type="ECO:0000313" key="3">
    <source>
        <dbReference type="Proteomes" id="UP001279734"/>
    </source>
</evidence>
<evidence type="ECO:0000256" key="1">
    <source>
        <dbReference type="SAM" id="Phobius"/>
    </source>
</evidence>
<keyword evidence="1" id="KW-0812">Transmembrane</keyword>
<name>A0AAD3SZ51_NEPGR</name>
<feature type="transmembrane region" description="Helical" evidence="1">
    <location>
        <begin position="162"/>
        <end position="184"/>
    </location>
</feature>
<keyword evidence="3" id="KW-1185">Reference proteome</keyword>